<comment type="caution">
    <text evidence="2">The sequence shown here is derived from an EMBL/GenBank/DDBJ whole genome shotgun (WGS) entry which is preliminary data.</text>
</comment>
<keyword evidence="3" id="KW-1185">Reference proteome</keyword>
<protein>
    <submittedName>
        <fullName evidence="2">Uncharacterized protein</fullName>
    </submittedName>
</protein>
<keyword evidence="1" id="KW-0472">Membrane</keyword>
<dbReference type="AlphaFoldDB" id="A0A8H6YR81"/>
<accession>A0A8H6YR81</accession>
<sequence length="194" mass="22145">MDCQPPKSVHRNSCFYHHLHSRHSLNHNRYGSHLHDFQPVPDPRGVLRAVPHRRRELYRGDAFGCRIAPQNIYSSAVPTFATSASALQDNTPNIGRQFLLYMAIACGIFLMYAGYAAVKRYLAKWGDEPTLGDLEKQKKILPRSPCYLPATTDCYPLAFAGIWPCADFDTARAPCVHQYKRHRAQQQQGFLRMN</sequence>
<evidence type="ECO:0000256" key="1">
    <source>
        <dbReference type="SAM" id="Phobius"/>
    </source>
</evidence>
<keyword evidence="1" id="KW-1133">Transmembrane helix</keyword>
<organism evidence="2 3">
    <name type="scientific">Mycena sanguinolenta</name>
    <dbReference type="NCBI Taxonomy" id="230812"/>
    <lineage>
        <taxon>Eukaryota</taxon>
        <taxon>Fungi</taxon>
        <taxon>Dikarya</taxon>
        <taxon>Basidiomycota</taxon>
        <taxon>Agaricomycotina</taxon>
        <taxon>Agaricomycetes</taxon>
        <taxon>Agaricomycetidae</taxon>
        <taxon>Agaricales</taxon>
        <taxon>Marasmiineae</taxon>
        <taxon>Mycenaceae</taxon>
        <taxon>Mycena</taxon>
    </lineage>
</organism>
<gene>
    <name evidence="2" type="ORF">MSAN_00988500</name>
</gene>
<dbReference type="EMBL" id="JACAZH010000007">
    <property type="protein sequence ID" value="KAF7363331.1"/>
    <property type="molecule type" value="Genomic_DNA"/>
</dbReference>
<feature type="transmembrane region" description="Helical" evidence="1">
    <location>
        <begin position="98"/>
        <end position="118"/>
    </location>
</feature>
<proteinExistence type="predicted"/>
<evidence type="ECO:0000313" key="2">
    <source>
        <dbReference type="EMBL" id="KAF7363331.1"/>
    </source>
</evidence>
<name>A0A8H6YR81_9AGAR</name>
<dbReference type="OrthoDB" id="2975872at2759"/>
<keyword evidence="1" id="KW-0812">Transmembrane</keyword>
<dbReference type="Proteomes" id="UP000623467">
    <property type="component" value="Unassembled WGS sequence"/>
</dbReference>
<evidence type="ECO:0000313" key="3">
    <source>
        <dbReference type="Proteomes" id="UP000623467"/>
    </source>
</evidence>
<reference evidence="2" key="1">
    <citation type="submission" date="2020-05" db="EMBL/GenBank/DDBJ databases">
        <title>Mycena genomes resolve the evolution of fungal bioluminescence.</title>
        <authorList>
            <person name="Tsai I.J."/>
        </authorList>
    </citation>
    <scope>NUCLEOTIDE SEQUENCE</scope>
    <source>
        <strain evidence="2">160909Yilan</strain>
    </source>
</reference>